<dbReference type="Pfam" id="PF07690">
    <property type="entry name" value="MFS_1"/>
    <property type="match status" value="1"/>
</dbReference>
<protein>
    <recommendedName>
        <fullName evidence="6">Major facilitator superfamily (MFS) profile domain-containing protein</fullName>
    </recommendedName>
</protein>
<dbReference type="Gene3D" id="1.20.1720.10">
    <property type="entry name" value="Multidrug resistance protein D"/>
    <property type="match status" value="1"/>
</dbReference>
<gene>
    <name evidence="7" type="ORF">SLS56_003149</name>
</gene>
<feature type="transmembrane region" description="Helical" evidence="5">
    <location>
        <begin position="220"/>
        <end position="238"/>
    </location>
</feature>
<keyword evidence="4 5" id="KW-0472">Membrane</keyword>
<feature type="transmembrane region" description="Helical" evidence="5">
    <location>
        <begin position="90"/>
        <end position="110"/>
    </location>
</feature>
<evidence type="ECO:0000256" key="3">
    <source>
        <dbReference type="ARBA" id="ARBA00022989"/>
    </source>
</evidence>
<feature type="transmembrane region" description="Helical" evidence="5">
    <location>
        <begin position="244"/>
        <end position="262"/>
    </location>
</feature>
<dbReference type="InterPro" id="IPR011701">
    <property type="entry name" value="MFS"/>
</dbReference>
<comment type="caution">
    <text evidence="7">The sequence shown here is derived from an EMBL/GenBank/DDBJ whole genome shotgun (WGS) entry which is preliminary data.</text>
</comment>
<organism evidence="7 8">
    <name type="scientific">Neofusicoccum ribis</name>
    <dbReference type="NCBI Taxonomy" id="45134"/>
    <lineage>
        <taxon>Eukaryota</taxon>
        <taxon>Fungi</taxon>
        <taxon>Dikarya</taxon>
        <taxon>Ascomycota</taxon>
        <taxon>Pezizomycotina</taxon>
        <taxon>Dothideomycetes</taxon>
        <taxon>Dothideomycetes incertae sedis</taxon>
        <taxon>Botryosphaeriales</taxon>
        <taxon>Botryosphaeriaceae</taxon>
        <taxon>Neofusicoccum</taxon>
    </lineage>
</organism>
<keyword evidence="8" id="KW-1185">Reference proteome</keyword>
<dbReference type="EMBL" id="JAJVDC020000024">
    <property type="protein sequence ID" value="KAL1633078.1"/>
    <property type="molecule type" value="Genomic_DNA"/>
</dbReference>
<keyword evidence="3 5" id="KW-1133">Transmembrane helix</keyword>
<feature type="transmembrane region" description="Helical" evidence="5">
    <location>
        <begin position="116"/>
        <end position="141"/>
    </location>
</feature>
<dbReference type="Proteomes" id="UP001521116">
    <property type="component" value="Unassembled WGS sequence"/>
</dbReference>
<feature type="transmembrane region" description="Helical" evidence="5">
    <location>
        <begin position="179"/>
        <end position="199"/>
    </location>
</feature>
<proteinExistence type="predicted"/>
<evidence type="ECO:0000259" key="6">
    <source>
        <dbReference type="PROSITE" id="PS50850"/>
    </source>
</evidence>
<feature type="domain" description="Major facilitator superfamily (MFS) profile" evidence="6">
    <location>
        <begin position="26"/>
        <end position="400"/>
    </location>
</feature>
<comment type="subcellular location">
    <subcellularLocation>
        <location evidence="1">Membrane</location>
        <topology evidence="1">Multi-pass membrane protein</topology>
    </subcellularLocation>
</comment>
<keyword evidence="2 5" id="KW-0812">Transmembrane</keyword>
<evidence type="ECO:0000256" key="5">
    <source>
        <dbReference type="SAM" id="Phobius"/>
    </source>
</evidence>
<dbReference type="InterPro" id="IPR020846">
    <property type="entry name" value="MFS_dom"/>
</dbReference>
<feature type="transmembrane region" description="Helical" evidence="5">
    <location>
        <begin position="148"/>
        <end position="167"/>
    </location>
</feature>
<dbReference type="PANTHER" id="PTHR23501">
    <property type="entry name" value="MAJOR FACILITATOR SUPERFAMILY"/>
    <property type="match status" value="1"/>
</dbReference>
<name>A0ABR3T158_9PEZI</name>
<feature type="transmembrane region" description="Helical" evidence="5">
    <location>
        <begin position="360"/>
        <end position="380"/>
    </location>
</feature>
<accession>A0ABR3T158</accession>
<feature type="transmembrane region" description="Helical" evidence="5">
    <location>
        <begin position="61"/>
        <end position="83"/>
    </location>
</feature>
<evidence type="ECO:0000313" key="7">
    <source>
        <dbReference type="EMBL" id="KAL1633078.1"/>
    </source>
</evidence>
<evidence type="ECO:0000313" key="8">
    <source>
        <dbReference type="Proteomes" id="UP001521116"/>
    </source>
</evidence>
<evidence type="ECO:0000256" key="2">
    <source>
        <dbReference type="ARBA" id="ARBA00022692"/>
    </source>
</evidence>
<feature type="transmembrane region" description="Helical" evidence="5">
    <location>
        <begin position="21"/>
        <end position="41"/>
    </location>
</feature>
<dbReference type="CDD" id="cd17502">
    <property type="entry name" value="MFS_Azr1_MDR_like"/>
    <property type="match status" value="1"/>
</dbReference>
<dbReference type="InterPro" id="IPR036259">
    <property type="entry name" value="MFS_trans_sf"/>
</dbReference>
<reference evidence="7 8" key="1">
    <citation type="submission" date="2024-02" db="EMBL/GenBank/DDBJ databases">
        <title>De novo assembly and annotation of 12 fungi associated with fruit tree decline syndrome in Ontario, Canada.</title>
        <authorList>
            <person name="Sulman M."/>
            <person name="Ellouze W."/>
            <person name="Ilyukhin E."/>
        </authorList>
    </citation>
    <scope>NUCLEOTIDE SEQUENCE [LARGE SCALE GENOMIC DNA]</scope>
    <source>
        <strain evidence="7 8">M1-105</strain>
    </source>
</reference>
<dbReference type="SUPFAM" id="SSF103473">
    <property type="entry name" value="MFS general substrate transporter"/>
    <property type="match status" value="1"/>
</dbReference>
<evidence type="ECO:0000256" key="1">
    <source>
        <dbReference type="ARBA" id="ARBA00004141"/>
    </source>
</evidence>
<sequence length="400" mass="42901">MDSSEKLQPPSPADRRYLRSWRLAVVIASLCLGTFLVALDINIIGTAVPRITSDFDSLNDLAWYGSAYLLTVTALQPALGTVYKFFDVKATYLTSIVLFEAGSIVCAAAPNSTSFIVGRAVAGIGAAGLFQGALGIIGYTVALEKRPLYMGVVISVFGISVCVGPVLGGVLTDHASWRWCFWINVPIGVVTLVLIFFTLTLEQSNELSRALPLRDRLRHLDALGVVFVIITGAVATKYGYYVPYIILGTTVAIVGCGLITTINIDTATVKWASFLALNGVGMGTAMQLPYTAVQVVLRIYRLVMSLLVSNLTSEIPRRIPSISPQAVIQVGAANLNILTSDAGVLRQLRGAYAGAVRHTFIFALVAAAVSLPFACGMEWLKIKPVPKKEDLPESSEEEVV</sequence>
<feature type="transmembrane region" description="Helical" evidence="5">
    <location>
        <begin position="274"/>
        <end position="297"/>
    </location>
</feature>
<evidence type="ECO:0000256" key="4">
    <source>
        <dbReference type="ARBA" id="ARBA00023136"/>
    </source>
</evidence>
<dbReference type="PANTHER" id="PTHR23501:SF199">
    <property type="entry name" value="MFS EFFLUX TRANSPORTER INPD-RELATED"/>
    <property type="match status" value="1"/>
</dbReference>
<dbReference type="PROSITE" id="PS50850">
    <property type="entry name" value="MFS"/>
    <property type="match status" value="1"/>
</dbReference>